<gene>
    <name evidence="2" type="ORF">MNBD_GAMMA18-1230</name>
</gene>
<reference evidence="2" key="1">
    <citation type="submission" date="2018-06" db="EMBL/GenBank/DDBJ databases">
        <authorList>
            <person name="Zhirakovskaya E."/>
        </authorList>
    </citation>
    <scope>NUCLEOTIDE SEQUENCE</scope>
</reference>
<feature type="non-terminal residue" evidence="2">
    <location>
        <position position="1"/>
    </location>
</feature>
<accession>A0A3B0ZRW6</accession>
<evidence type="ECO:0000256" key="1">
    <source>
        <dbReference type="SAM" id="MobiDB-lite"/>
    </source>
</evidence>
<sequence length="431" mass="49359">HLTYSAIPKEFWREQCLILQYAEQLSITDLAVFGNSSPWSVINRFKQAILLTIATPSGLGQQEMLRFNQHLTEWSPHCRLLSIEKYTPGLHTLFIDLHADDGPQYIENLEDIKDIEWDSHSWRIIDTEALIPAMENEITKTRDKLASIQLHRETLQRLQKQLGSEQKRLFNRIEKRDTFTLAIGISAIHWMLSHHIGINDHDVVRPACYMNAFITNIGHNDAPDIWNLYRKAEMSSTLGGGLTGKPVEYETYDFDVVDESANGFKLKLKQAASGLKVGELISLHKGFNGTGKHFGLALIRWLHRTIDDEFMIGVELIAPHALPVEVSLHSENESSNLQHKMRALLLPELPAIKQTAALIMPNTFKKNQQVLLQNQDGQEDELIILKQQKSQGSSYAQYQYERIERKTRHTSKMPFNTQSNDDSLDSTWELL</sequence>
<dbReference type="EMBL" id="UOFP01000313">
    <property type="protein sequence ID" value="VAW90182.1"/>
    <property type="molecule type" value="Genomic_DNA"/>
</dbReference>
<organism evidence="2">
    <name type="scientific">hydrothermal vent metagenome</name>
    <dbReference type="NCBI Taxonomy" id="652676"/>
    <lineage>
        <taxon>unclassified sequences</taxon>
        <taxon>metagenomes</taxon>
        <taxon>ecological metagenomes</taxon>
    </lineage>
</organism>
<proteinExistence type="predicted"/>
<name>A0A3B0ZRW6_9ZZZZ</name>
<dbReference type="AlphaFoldDB" id="A0A3B0ZRW6"/>
<evidence type="ECO:0000313" key="2">
    <source>
        <dbReference type="EMBL" id="VAW90182.1"/>
    </source>
</evidence>
<feature type="region of interest" description="Disordered" evidence="1">
    <location>
        <begin position="407"/>
        <end position="431"/>
    </location>
</feature>
<protein>
    <submittedName>
        <fullName evidence="2">Uncharacterized protein</fullName>
    </submittedName>
</protein>